<evidence type="ECO:0000313" key="2">
    <source>
        <dbReference type="Proteomes" id="UP000255534"/>
    </source>
</evidence>
<proteinExistence type="predicted"/>
<organism evidence="1 2">
    <name type="scientific">Salmonella enterica I</name>
    <dbReference type="NCBI Taxonomy" id="59201"/>
    <lineage>
        <taxon>Bacteria</taxon>
        <taxon>Pseudomonadati</taxon>
        <taxon>Pseudomonadota</taxon>
        <taxon>Gammaproteobacteria</taxon>
        <taxon>Enterobacterales</taxon>
        <taxon>Enterobacteriaceae</taxon>
        <taxon>Salmonella</taxon>
    </lineage>
</organism>
<gene>
    <name evidence="1" type="ORF">NCTC5798_04424</name>
</gene>
<reference evidence="1 2" key="1">
    <citation type="submission" date="2018-06" db="EMBL/GenBank/DDBJ databases">
        <authorList>
            <consortium name="Pathogen Informatics"/>
            <person name="Doyle S."/>
        </authorList>
    </citation>
    <scope>NUCLEOTIDE SEQUENCE [LARGE SCALE GENOMIC DNA]</scope>
    <source>
        <strain evidence="1 2">NCTC5798</strain>
    </source>
</reference>
<dbReference type="AlphaFoldDB" id="A0A379UXW7"/>
<protein>
    <submittedName>
        <fullName evidence="1">DNase TatD</fullName>
    </submittedName>
</protein>
<dbReference type="EMBL" id="UGXK01000001">
    <property type="protein sequence ID" value="SUG73178.1"/>
    <property type="molecule type" value="Genomic_DNA"/>
</dbReference>
<accession>A0A379UXW7</accession>
<evidence type="ECO:0000313" key="1">
    <source>
        <dbReference type="EMBL" id="SUG73178.1"/>
    </source>
</evidence>
<dbReference type="Proteomes" id="UP000255534">
    <property type="component" value="Unassembled WGS sequence"/>
</dbReference>
<name>A0A379UXW7_SALET</name>
<sequence>MLLTGTNIHESQQALKLARRYPIVGRRLASIPMTAVSGHPRLKTPLLRWRTSRKSSLSVSAGWISIAIFPRRRSRSVPFRRSYKLPPNCRCQSLCTAGTRMSDFWHCLIPGWIVFLVQYCTALPVHASKCRPVWTEGSISVLPGGFATNDAGLSYVNSYRLFQRKSY</sequence>